<dbReference type="PROSITE" id="PS00211">
    <property type="entry name" value="ABC_TRANSPORTER_1"/>
    <property type="match status" value="1"/>
</dbReference>
<keyword evidence="3" id="KW-0547">Nucleotide-binding</keyword>
<evidence type="ECO:0000256" key="1">
    <source>
        <dbReference type="ARBA" id="ARBA00005417"/>
    </source>
</evidence>
<dbReference type="PROSITE" id="PS50893">
    <property type="entry name" value="ABC_TRANSPORTER_2"/>
    <property type="match status" value="1"/>
</dbReference>
<protein>
    <submittedName>
        <fullName evidence="6">ABC transporter ATP-binding protein</fullName>
    </submittedName>
</protein>
<dbReference type="PANTHER" id="PTHR43335:SF2">
    <property type="entry name" value="ABC TRANSPORTER, ATP-BINDING PROTEIN"/>
    <property type="match status" value="1"/>
</dbReference>
<dbReference type="Pfam" id="PF00005">
    <property type="entry name" value="ABC_tran"/>
    <property type="match status" value="1"/>
</dbReference>
<organism evidence="6 7">
    <name type="scientific">Pseudoflavonifractor intestinihominis</name>
    <dbReference type="NCBI Taxonomy" id="3133171"/>
    <lineage>
        <taxon>Bacteria</taxon>
        <taxon>Bacillati</taxon>
        <taxon>Bacillota</taxon>
        <taxon>Clostridia</taxon>
        <taxon>Eubacteriales</taxon>
        <taxon>Oscillospiraceae</taxon>
        <taxon>Pseudoflavonifractor</taxon>
    </lineage>
</organism>
<dbReference type="InterPro" id="IPR003593">
    <property type="entry name" value="AAA+_ATPase"/>
</dbReference>
<dbReference type="Proteomes" id="UP001464378">
    <property type="component" value="Unassembled WGS sequence"/>
</dbReference>
<dbReference type="SUPFAM" id="SSF52540">
    <property type="entry name" value="P-loop containing nucleoside triphosphate hydrolases"/>
    <property type="match status" value="1"/>
</dbReference>
<comment type="similarity">
    <text evidence="1">Belongs to the ABC transporter superfamily.</text>
</comment>
<sequence>MVTLQVERVSKLYGSFVALKEIELELGRGVYGLLGPNGAGKTTLMRILTDLLIPSRGRVLCNGRDIHAMGADYRDLLGYLPQDFGVYPNFTAEGFLCYIARLKGLDRETARRKTAELLDLVRLSDRRKRRLGGFSGGERQRVGIAQALLNDPQILILDEPTAGLDPQERIRFRGVLNQLGRDRLVLLSTHILSDVESAADQVILLRRGEIIGRDSPDALLRQLEGKVWSVPVTPQEQAELAVRCPCSNVSRLNGVTYMRLLSDAPPTVRARSVTANLEDLYLWYFGQTTP</sequence>
<dbReference type="InterPro" id="IPR027417">
    <property type="entry name" value="P-loop_NTPase"/>
</dbReference>
<keyword evidence="7" id="KW-1185">Reference proteome</keyword>
<keyword evidence="4 6" id="KW-0067">ATP-binding</keyword>
<dbReference type="GO" id="GO:0005524">
    <property type="term" value="F:ATP binding"/>
    <property type="evidence" value="ECO:0007669"/>
    <property type="project" value="UniProtKB-KW"/>
</dbReference>
<dbReference type="RefSeq" id="WP_349230803.1">
    <property type="nucleotide sequence ID" value="NZ_JBBMFK010000002.1"/>
</dbReference>
<dbReference type="Gene3D" id="3.40.50.300">
    <property type="entry name" value="P-loop containing nucleotide triphosphate hydrolases"/>
    <property type="match status" value="1"/>
</dbReference>
<evidence type="ECO:0000313" key="6">
    <source>
        <dbReference type="EMBL" id="MEQ2442181.1"/>
    </source>
</evidence>
<keyword evidence="2" id="KW-0813">Transport</keyword>
<gene>
    <name evidence="6" type="ORF">WMO64_01705</name>
</gene>
<accession>A0ABV1E6U3</accession>
<comment type="caution">
    <text evidence="6">The sequence shown here is derived from an EMBL/GenBank/DDBJ whole genome shotgun (WGS) entry which is preliminary data.</text>
</comment>
<evidence type="ECO:0000313" key="7">
    <source>
        <dbReference type="Proteomes" id="UP001464378"/>
    </source>
</evidence>
<proteinExistence type="inferred from homology"/>
<evidence type="ECO:0000256" key="2">
    <source>
        <dbReference type="ARBA" id="ARBA00022448"/>
    </source>
</evidence>
<dbReference type="SMART" id="SM00382">
    <property type="entry name" value="AAA"/>
    <property type="match status" value="1"/>
</dbReference>
<evidence type="ECO:0000259" key="5">
    <source>
        <dbReference type="PROSITE" id="PS50893"/>
    </source>
</evidence>
<dbReference type="EMBL" id="JBBMFK010000002">
    <property type="protein sequence ID" value="MEQ2442181.1"/>
    <property type="molecule type" value="Genomic_DNA"/>
</dbReference>
<dbReference type="PANTHER" id="PTHR43335">
    <property type="entry name" value="ABC TRANSPORTER, ATP-BINDING PROTEIN"/>
    <property type="match status" value="1"/>
</dbReference>
<dbReference type="CDD" id="cd03264">
    <property type="entry name" value="ABC_drug_resistance_like"/>
    <property type="match status" value="1"/>
</dbReference>
<reference evidence="6 7" key="1">
    <citation type="submission" date="2024-03" db="EMBL/GenBank/DDBJ databases">
        <title>Human intestinal bacterial collection.</title>
        <authorList>
            <person name="Pauvert C."/>
            <person name="Hitch T.C.A."/>
            <person name="Clavel T."/>
        </authorList>
    </citation>
    <scope>NUCLEOTIDE SEQUENCE [LARGE SCALE GENOMIC DNA]</scope>
    <source>
        <strain evidence="6 7">CLA-AP-H29</strain>
    </source>
</reference>
<evidence type="ECO:0000256" key="4">
    <source>
        <dbReference type="ARBA" id="ARBA00022840"/>
    </source>
</evidence>
<dbReference type="InterPro" id="IPR017871">
    <property type="entry name" value="ABC_transporter-like_CS"/>
</dbReference>
<feature type="domain" description="ABC transporter" evidence="5">
    <location>
        <begin position="4"/>
        <end position="232"/>
    </location>
</feature>
<evidence type="ECO:0000256" key="3">
    <source>
        <dbReference type="ARBA" id="ARBA00022741"/>
    </source>
</evidence>
<name>A0ABV1E6U3_9FIRM</name>
<dbReference type="InterPro" id="IPR003439">
    <property type="entry name" value="ABC_transporter-like_ATP-bd"/>
</dbReference>